<keyword evidence="6" id="KW-1185">Reference proteome</keyword>
<dbReference type="RefSeq" id="XP_013357839.1">
    <property type="nucleotide sequence ID" value="XM_013502385.1"/>
</dbReference>
<evidence type="ECO:0000256" key="1">
    <source>
        <dbReference type="ARBA" id="ARBA00004370"/>
    </source>
</evidence>
<evidence type="ECO:0000256" key="3">
    <source>
        <dbReference type="ARBA" id="ARBA00023136"/>
    </source>
</evidence>
<dbReference type="AlphaFoldDB" id="U6KG92"/>
<evidence type="ECO:0000256" key="2">
    <source>
        <dbReference type="ARBA" id="ARBA00010441"/>
    </source>
</evidence>
<dbReference type="PANTHER" id="PTHR10414:SF37">
    <property type="entry name" value="BB IN A BOXCAR, ISOFORM C"/>
    <property type="match status" value="1"/>
</dbReference>
<dbReference type="GO" id="GO:0016020">
    <property type="term" value="C:membrane"/>
    <property type="evidence" value="ECO:0007669"/>
    <property type="project" value="UniProtKB-SubCell"/>
</dbReference>
<evidence type="ECO:0000313" key="6">
    <source>
        <dbReference type="Proteomes" id="UP000030744"/>
    </source>
</evidence>
<dbReference type="OrthoDB" id="196717at2759"/>
<proteinExistence type="inferred from homology"/>
<gene>
    <name evidence="5" type="ORF">EMH_0025010</name>
</gene>
<dbReference type="GeneID" id="25377370"/>
<dbReference type="GO" id="GO:0016740">
    <property type="term" value="F:transferase activity"/>
    <property type="evidence" value="ECO:0007669"/>
    <property type="project" value="UniProtKB-KW"/>
</dbReference>
<keyword evidence="4" id="KW-0812">Transmembrane</keyword>
<dbReference type="EMBL" id="HG688072">
    <property type="protein sequence ID" value="CDJ35277.1"/>
    <property type="molecule type" value="Genomic_DNA"/>
</dbReference>
<feature type="transmembrane region" description="Helical" evidence="4">
    <location>
        <begin position="44"/>
        <end position="63"/>
    </location>
</feature>
<evidence type="ECO:0000313" key="5">
    <source>
        <dbReference type="EMBL" id="CDJ35277.1"/>
    </source>
</evidence>
<evidence type="ECO:0000256" key="4">
    <source>
        <dbReference type="SAM" id="Phobius"/>
    </source>
</evidence>
<dbReference type="PANTHER" id="PTHR10414">
    <property type="entry name" value="ETHANOLAMINEPHOSPHOTRANSFERASE"/>
    <property type="match status" value="1"/>
</dbReference>
<comment type="subcellular location">
    <subcellularLocation>
        <location evidence="1">Membrane</location>
    </subcellularLocation>
</comment>
<feature type="transmembrane region" description="Helical" evidence="4">
    <location>
        <begin position="269"/>
        <end position="286"/>
    </location>
</feature>
<reference evidence="5" key="1">
    <citation type="submission" date="2013-10" db="EMBL/GenBank/DDBJ databases">
        <title>Genomic analysis of the causative agents of coccidiosis in chickens.</title>
        <authorList>
            <person name="Reid A.J."/>
            <person name="Blake D."/>
            <person name="Billington K."/>
            <person name="Browne H."/>
            <person name="Dunn M."/>
            <person name="Hung S."/>
            <person name="Kawahara F."/>
            <person name="Miranda-Saavedra D."/>
            <person name="Mourier T."/>
            <person name="Nagra H."/>
            <person name="Otto T.D."/>
            <person name="Rawlings N."/>
            <person name="Sanchez A."/>
            <person name="Sanders M."/>
            <person name="Subramaniam C."/>
            <person name="Tay Y."/>
            <person name="Dear P."/>
            <person name="Doerig C."/>
            <person name="Gruber A."/>
            <person name="Parkinson J."/>
            <person name="Shirley M."/>
            <person name="Wan K.L."/>
            <person name="Berriman M."/>
            <person name="Tomley F."/>
            <person name="Pain A."/>
        </authorList>
    </citation>
    <scope>NUCLEOTIDE SEQUENCE [LARGE SCALE GENOMIC DNA]</scope>
    <source>
        <strain evidence="5">Houghton</strain>
    </source>
</reference>
<feature type="transmembrane region" description="Helical" evidence="4">
    <location>
        <begin position="324"/>
        <end position="346"/>
    </location>
</feature>
<feature type="transmembrane region" description="Helical" evidence="4">
    <location>
        <begin position="75"/>
        <end position="100"/>
    </location>
</feature>
<dbReference type="VEuPathDB" id="ToxoDB:EMH_0025010"/>
<dbReference type="GO" id="GO:0008610">
    <property type="term" value="P:lipid biosynthetic process"/>
    <property type="evidence" value="ECO:0007669"/>
    <property type="project" value="UniProtKB-ARBA"/>
</dbReference>
<keyword evidence="3 4" id="KW-0472">Membrane</keyword>
<keyword evidence="4" id="KW-1133">Transmembrane helix</keyword>
<organism evidence="5 6">
    <name type="scientific">Eimeria mitis</name>
    <dbReference type="NCBI Taxonomy" id="44415"/>
    <lineage>
        <taxon>Eukaryota</taxon>
        <taxon>Sar</taxon>
        <taxon>Alveolata</taxon>
        <taxon>Apicomplexa</taxon>
        <taxon>Conoidasida</taxon>
        <taxon>Coccidia</taxon>
        <taxon>Eucoccidiorida</taxon>
        <taxon>Eimeriorina</taxon>
        <taxon>Eimeriidae</taxon>
        <taxon>Eimeria</taxon>
    </lineage>
</organism>
<dbReference type="InterPro" id="IPR014472">
    <property type="entry name" value="CHOPT"/>
</dbReference>
<feature type="transmembrane region" description="Helical" evidence="4">
    <location>
        <begin position="236"/>
        <end position="257"/>
    </location>
</feature>
<protein>
    <submittedName>
        <fullName evidence="5">Ethanolaminephosphotransferase, putative</fullName>
    </submittedName>
</protein>
<reference evidence="5" key="2">
    <citation type="submission" date="2013-10" db="EMBL/GenBank/DDBJ databases">
        <authorList>
            <person name="Aslett M."/>
        </authorList>
    </citation>
    <scope>NUCLEOTIDE SEQUENCE [LARGE SCALE GENOMIC DNA]</scope>
    <source>
        <strain evidence="5">Houghton</strain>
    </source>
</reference>
<sequence length="380" mass="41724">MQGMFGRYLPPAGVASLHKYAYVSGHRTPFDTLMNPWWEAVEKLWWELHFGVFYTATGIIGVTEAQLTWWELHFGVFYTATGIIGVTEAQLTVMFLAVLGGTFGPEMFHVDLLQYLPTSIGIPLAKLAGAAGLSMTASVVFQLMLLVCNSILCTLNIVMGVMFLAVLGGTFGPEMFHVDLLQYLPTSIGIPLAKLAGAAGLSITASVVFQLMLLVCNSILCTLNIVMGVRRARQPFVALTQVVVFLVYIFLQGTVYMHCLVWRPVLNPYLVYTAICSTYTILLLRLCLSATCRFPYKFIQWPMLPLAAAAAALKLGNLTANQEFWTLLAVCLFNCMYLADFVYTAISDVCDGLKITCFTVPKTGSPHGPSKSSKETKKAD</sequence>
<comment type="similarity">
    <text evidence="2">Belongs to the CDP-alcohol phosphatidyltransferase class-I family.</text>
</comment>
<accession>U6KG92</accession>
<feature type="transmembrane region" description="Helical" evidence="4">
    <location>
        <begin position="151"/>
        <end position="172"/>
    </location>
</feature>
<dbReference type="Proteomes" id="UP000030744">
    <property type="component" value="Unassembled WGS sequence"/>
</dbReference>
<name>U6KG92_9EIME</name>
<keyword evidence="5" id="KW-0808">Transferase</keyword>
<feature type="transmembrane region" description="Helical" evidence="4">
    <location>
        <begin position="120"/>
        <end position="144"/>
    </location>
</feature>